<protein>
    <submittedName>
        <fullName evidence="1">Uncharacterized protein</fullName>
    </submittedName>
</protein>
<gene>
    <name evidence="1" type="ORF">J2Z17_001301</name>
</gene>
<dbReference type="Proteomes" id="UP000759443">
    <property type="component" value="Unassembled WGS sequence"/>
</dbReference>
<dbReference type="EMBL" id="JAGGJU010000003">
    <property type="protein sequence ID" value="MBP1849880.1"/>
    <property type="molecule type" value="Genomic_DNA"/>
</dbReference>
<evidence type="ECO:0000313" key="1">
    <source>
        <dbReference type="EMBL" id="MBP1849880.1"/>
    </source>
</evidence>
<accession>A0ABS4DW27</accession>
<proteinExistence type="predicted"/>
<organism evidence="1 2">
    <name type="scientific">Rhizobium halophytocola</name>
    <dbReference type="NCBI Taxonomy" id="735519"/>
    <lineage>
        <taxon>Bacteria</taxon>
        <taxon>Pseudomonadati</taxon>
        <taxon>Pseudomonadota</taxon>
        <taxon>Alphaproteobacteria</taxon>
        <taxon>Hyphomicrobiales</taxon>
        <taxon>Rhizobiaceae</taxon>
        <taxon>Rhizobium/Agrobacterium group</taxon>
        <taxon>Rhizobium</taxon>
    </lineage>
</organism>
<keyword evidence="2" id="KW-1185">Reference proteome</keyword>
<name>A0ABS4DW27_9HYPH</name>
<reference evidence="1 2" key="1">
    <citation type="submission" date="2021-03" db="EMBL/GenBank/DDBJ databases">
        <title>Genomic Encyclopedia of Type Strains, Phase IV (KMG-IV): sequencing the most valuable type-strain genomes for metagenomic binning, comparative biology and taxonomic classification.</title>
        <authorList>
            <person name="Goeker M."/>
        </authorList>
    </citation>
    <scope>NUCLEOTIDE SEQUENCE [LARGE SCALE GENOMIC DNA]</scope>
    <source>
        <strain evidence="1 2">DSM 21600</strain>
    </source>
</reference>
<evidence type="ECO:0000313" key="2">
    <source>
        <dbReference type="Proteomes" id="UP000759443"/>
    </source>
</evidence>
<sequence length="33" mass="3542">MAMTARLPGAAEAMRNAHAFHDYIALHIEAGFG</sequence>
<comment type="caution">
    <text evidence="1">The sequence shown here is derived from an EMBL/GenBank/DDBJ whole genome shotgun (WGS) entry which is preliminary data.</text>
</comment>